<dbReference type="EC" id="2.7.11.1" evidence="3"/>
<feature type="compositionally biased region" description="Basic residues" evidence="13">
    <location>
        <begin position="30"/>
        <end position="40"/>
    </location>
</feature>
<dbReference type="FunFam" id="3.30.200.20:FF:000060">
    <property type="entry name" value="Serine/threonine-protein kinase isoform 1"/>
    <property type="match status" value="1"/>
</dbReference>
<proteinExistence type="inferred from homology"/>
<comment type="similarity">
    <text evidence="2">Belongs to the protein kinase superfamily. TKL Ser/Thr protein kinase family. RAF subfamily.</text>
</comment>
<keyword evidence="8 12" id="KW-0067">ATP-binding</keyword>
<evidence type="ECO:0000313" key="16">
    <source>
        <dbReference type="Proteomes" id="UP001161247"/>
    </source>
</evidence>
<dbReference type="SMART" id="SM00220">
    <property type="entry name" value="S_TKc"/>
    <property type="match status" value="1"/>
</dbReference>
<evidence type="ECO:0000313" key="15">
    <source>
        <dbReference type="EMBL" id="CAI9093676.1"/>
    </source>
</evidence>
<evidence type="ECO:0000256" key="13">
    <source>
        <dbReference type="SAM" id="MobiDB-lite"/>
    </source>
</evidence>
<protein>
    <recommendedName>
        <fullName evidence="3">non-specific serine/threonine protein kinase</fullName>
        <ecNumber evidence="3">2.7.11.1</ecNumber>
    </recommendedName>
</protein>
<dbReference type="InterPro" id="IPR000719">
    <property type="entry name" value="Prot_kinase_dom"/>
</dbReference>
<dbReference type="InterPro" id="IPR008271">
    <property type="entry name" value="Ser/Thr_kinase_AS"/>
</dbReference>
<feature type="binding site" evidence="12">
    <location>
        <position position="648"/>
    </location>
    <ligand>
        <name>ATP</name>
        <dbReference type="ChEBI" id="CHEBI:30616"/>
    </ligand>
</feature>
<evidence type="ECO:0000256" key="11">
    <source>
        <dbReference type="ARBA" id="ARBA00048679"/>
    </source>
</evidence>
<feature type="region of interest" description="Disordered" evidence="13">
    <location>
        <begin position="11"/>
        <end position="80"/>
    </location>
</feature>
<dbReference type="Gene3D" id="1.10.510.10">
    <property type="entry name" value="Transferase(Phosphotransferase) domain 1"/>
    <property type="match status" value="1"/>
</dbReference>
<dbReference type="PROSITE" id="PS50011">
    <property type="entry name" value="PROTEIN_KINASE_DOM"/>
    <property type="match status" value="1"/>
</dbReference>
<keyword evidence="5" id="KW-0808">Transferase</keyword>
<dbReference type="InterPro" id="IPR001245">
    <property type="entry name" value="Ser-Thr/Tyr_kinase_cat_dom"/>
</dbReference>
<dbReference type="GO" id="GO:0005524">
    <property type="term" value="F:ATP binding"/>
    <property type="evidence" value="ECO:0007669"/>
    <property type="project" value="UniProtKB-UniRule"/>
</dbReference>
<dbReference type="InterPro" id="IPR011009">
    <property type="entry name" value="Kinase-like_dom_sf"/>
</dbReference>
<reference evidence="15" key="1">
    <citation type="submission" date="2023-03" db="EMBL/GenBank/DDBJ databases">
        <authorList>
            <person name="Julca I."/>
        </authorList>
    </citation>
    <scope>NUCLEOTIDE SEQUENCE</scope>
</reference>
<name>A0AAV1CE12_OLDCO</name>
<organism evidence="15 16">
    <name type="scientific">Oldenlandia corymbosa var. corymbosa</name>
    <dbReference type="NCBI Taxonomy" id="529605"/>
    <lineage>
        <taxon>Eukaryota</taxon>
        <taxon>Viridiplantae</taxon>
        <taxon>Streptophyta</taxon>
        <taxon>Embryophyta</taxon>
        <taxon>Tracheophyta</taxon>
        <taxon>Spermatophyta</taxon>
        <taxon>Magnoliopsida</taxon>
        <taxon>eudicotyledons</taxon>
        <taxon>Gunneridae</taxon>
        <taxon>Pentapetalae</taxon>
        <taxon>asterids</taxon>
        <taxon>lamiids</taxon>
        <taxon>Gentianales</taxon>
        <taxon>Rubiaceae</taxon>
        <taxon>Rubioideae</taxon>
        <taxon>Spermacoceae</taxon>
        <taxon>Hedyotis-Oldenlandia complex</taxon>
        <taxon>Oldenlandia</taxon>
    </lineage>
</organism>
<dbReference type="CDD" id="cd13999">
    <property type="entry name" value="STKc_MAP3K-like"/>
    <property type="match status" value="1"/>
</dbReference>
<keyword evidence="9" id="KW-0472">Membrane</keyword>
<dbReference type="PROSITE" id="PS00108">
    <property type="entry name" value="PROTEIN_KINASE_ST"/>
    <property type="match status" value="1"/>
</dbReference>
<evidence type="ECO:0000256" key="4">
    <source>
        <dbReference type="ARBA" id="ARBA00022527"/>
    </source>
</evidence>
<keyword evidence="7" id="KW-0418">Kinase</keyword>
<dbReference type="FunFam" id="1.10.510.10:FF:000476">
    <property type="entry name" value="PAS domain-containing protein tyrosine kinase family protein"/>
    <property type="match status" value="1"/>
</dbReference>
<feature type="domain" description="Protein kinase" evidence="14">
    <location>
        <begin position="620"/>
        <end position="879"/>
    </location>
</feature>
<evidence type="ECO:0000256" key="8">
    <source>
        <dbReference type="ARBA" id="ARBA00022840"/>
    </source>
</evidence>
<evidence type="ECO:0000256" key="12">
    <source>
        <dbReference type="PROSITE-ProRule" id="PRU10141"/>
    </source>
</evidence>
<keyword evidence="6 12" id="KW-0547">Nucleotide-binding</keyword>
<dbReference type="AlphaFoldDB" id="A0AAV1CE12"/>
<dbReference type="GO" id="GO:0004674">
    <property type="term" value="F:protein serine/threonine kinase activity"/>
    <property type="evidence" value="ECO:0007669"/>
    <property type="project" value="UniProtKB-KW"/>
</dbReference>
<dbReference type="Gene3D" id="3.30.200.20">
    <property type="entry name" value="Phosphorylase Kinase, domain 1"/>
    <property type="match status" value="1"/>
</dbReference>
<comment type="catalytic activity">
    <reaction evidence="10">
        <text>L-threonyl-[protein] + ATP = O-phospho-L-threonyl-[protein] + ADP + H(+)</text>
        <dbReference type="Rhea" id="RHEA:46608"/>
        <dbReference type="Rhea" id="RHEA-COMP:11060"/>
        <dbReference type="Rhea" id="RHEA-COMP:11605"/>
        <dbReference type="ChEBI" id="CHEBI:15378"/>
        <dbReference type="ChEBI" id="CHEBI:30013"/>
        <dbReference type="ChEBI" id="CHEBI:30616"/>
        <dbReference type="ChEBI" id="CHEBI:61977"/>
        <dbReference type="ChEBI" id="CHEBI:456216"/>
        <dbReference type="EC" id="2.7.11.1"/>
    </reaction>
</comment>
<dbReference type="Proteomes" id="UP001161247">
    <property type="component" value="Chromosome 2"/>
</dbReference>
<dbReference type="InterPro" id="IPR017441">
    <property type="entry name" value="Protein_kinase_ATP_BS"/>
</dbReference>
<evidence type="ECO:0000256" key="5">
    <source>
        <dbReference type="ARBA" id="ARBA00022679"/>
    </source>
</evidence>
<dbReference type="Pfam" id="PF07714">
    <property type="entry name" value="PK_Tyr_Ser-Thr"/>
    <property type="match status" value="1"/>
</dbReference>
<gene>
    <name evidence="15" type="ORF">OLC1_LOCUS5026</name>
</gene>
<dbReference type="PANTHER" id="PTHR44329">
    <property type="entry name" value="SERINE/THREONINE-PROTEIN KINASE TNNI3K-RELATED"/>
    <property type="match status" value="1"/>
</dbReference>
<evidence type="ECO:0000256" key="10">
    <source>
        <dbReference type="ARBA" id="ARBA00047899"/>
    </source>
</evidence>
<feature type="compositionally biased region" description="Low complexity" evidence="13">
    <location>
        <begin position="46"/>
        <end position="75"/>
    </location>
</feature>
<evidence type="ECO:0000256" key="7">
    <source>
        <dbReference type="ARBA" id="ARBA00022777"/>
    </source>
</evidence>
<evidence type="ECO:0000259" key="14">
    <source>
        <dbReference type="PROSITE" id="PS50011"/>
    </source>
</evidence>
<keyword evidence="4" id="KW-0723">Serine/threonine-protein kinase</keyword>
<dbReference type="PRINTS" id="PR00109">
    <property type="entry name" value="TYRKINASE"/>
</dbReference>
<comment type="subcellular location">
    <subcellularLocation>
        <location evidence="1">Membrane</location>
    </subcellularLocation>
</comment>
<keyword evidence="16" id="KW-1185">Reference proteome</keyword>
<dbReference type="EMBL" id="OX459119">
    <property type="protein sequence ID" value="CAI9093676.1"/>
    <property type="molecule type" value="Genomic_DNA"/>
</dbReference>
<evidence type="ECO:0000256" key="2">
    <source>
        <dbReference type="ARBA" id="ARBA00010507"/>
    </source>
</evidence>
<dbReference type="SUPFAM" id="SSF56112">
    <property type="entry name" value="Protein kinase-like (PK-like)"/>
    <property type="match status" value="1"/>
</dbReference>
<accession>A0AAV1CE12</accession>
<evidence type="ECO:0000256" key="6">
    <source>
        <dbReference type="ARBA" id="ARBA00022741"/>
    </source>
</evidence>
<sequence length="890" mass="97776">MSKMKHILRKLHIGGGGGGGTAATLPDHHPHAHHHPHNHNPGRVLETGSSNTVTTTTASSSSSSSSPVEQQASTSGSLGRATAAVAGDAIVVESVENSNSVHSRSGDASGSSAVADFSFLEEEFQVQLALAMSASASASASESPEDPETTAQIKAAKQISLSCSPSQTLVDFQSLRYWNYDVVNYNEKVIDGFYDVYGTNANLLARGEMPSLVELRSIPALGNVDYEVIIVDRTTDLELQRLEEKAHLINREFQALRMGALLGFFVRKIADIVVEKMGGPVNDAEEMLRRWTARSYELRTFRNSIILPLGSLDVGLSRHRALLFKVLADRINLPCMLVKGSYYTSTDDGAFSIIKFDDGSEHIIDLMGAPGTLIPSEIPSGQLQNCGIDLRTITPIAETFKDSCSEFSEANRTGVQVPTKINSSTFGFTTLGNDENEESKLVGHGIRNVIPLAESPASGGLKGSADSQILVEDFSQYVCLPAKNPELAQKFEPFLFETRAVLSQENSSAQSPIVLGEQKFVEKNLLLKDQMGPNGRGQPELCVSSNEKSIIPISQLRFINNTSSGLDINSSIAKNQGELSCVSKTKDLANCSQSDVHSRDEQIDQVLGGVAEWEIPWEDLQIGERIGIGSFGEVYRSDWNGTEVAVKKFMNQDISSDALAQFKCEVEIMLRLRHPNVVLFMGAVTRPPNLSILTEFLPRGSLFKLLHRSNVQIDERRRLRMALDVAKGMNYLHTSHPVIVHRDLKTPNLLVDKNWVVKVCDFGMSRMKHHTFLSSKSAAGTAEWMAPEVLRNEPSSEKSDVFSFGVILWELATLDVPWTGMNSMQVVGAVGFQGRRLNIPDRVDPVVAEIINNCWDFNQHQRPSFKEIIARLKCLQRLVVRKADMEAKQL</sequence>
<dbReference type="InterPro" id="IPR051681">
    <property type="entry name" value="Ser/Thr_Kinases-Pseudokinases"/>
</dbReference>
<comment type="catalytic activity">
    <reaction evidence="11">
        <text>L-seryl-[protein] + ATP = O-phospho-L-seryl-[protein] + ADP + H(+)</text>
        <dbReference type="Rhea" id="RHEA:17989"/>
        <dbReference type="Rhea" id="RHEA-COMP:9863"/>
        <dbReference type="Rhea" id="RHEA-COMP:11604"/>
        <dbReference type="ChEBI" id="CHEBI:15378"/>
        <dbReference type="ChEBI" id="CHEBI:29999"/>
        <dbReference type="ChEBI" id="CHEBI:30616"/>
        <dbReference type="ChEBI" id="CHEBI:83421"/>
        <dbReference type="ChEBI" id="CHEBI:456216"/>
        <dbReference type="EC" id="2.7.11.1"/>
    </reaction>
</comment>
<evidence type="ECO:0000256" key="3">
    <source>
        <dbReference type="ARBA" id="ARBA00012513"/>
    </source>
</evidence>
<dbReference type="Pfam" id="PF14381">
    <property type="entry name" value="EDR1_CTR1_ARMC3_pept"/>
    <property type="match status" value="1"/>
</dbReference>
<evidence type="ECO:0000256" key="1">
    <source>
        <dbReference type="ARBA" id="ARBA00004370"/>
    </source>
</evidence>
<dbReference type="PANTHER" id="PTHR44329:SF302">
    <property type="entry name" value="SERINE_THREONINE-PROTEIN KINASE SIS8-RELATED"/>
    <property type="match status" value="1"/>
</dbReference>
<dbReference type="GO" id="GO:0016020">
    <property type="term" value="C:membrane"/>
    <property type="evidence" value="ECO:0007669"/>
    <property type="project" value="UniProtKB-SubCell"/>
</dbReference>
<dbReference type="PROSITE" id="PS00107">
    <property type="entry name" value="PROTEIN_KINASE_ATP"/>
    <property type="match status" value="1"/>
</dbReference>
<evidence type="ECO:0000256" key="9">
    <source>
        <dbReference type="ARBA" id="ARBA00023136"/>
    </source>
</evidence>
<dbReference type="InterPro" id="IPR055164">
    <property type="entry name" value="EDR1/CTR1/ARMC3-like_pept-like"/>
</dbReference>